<dbReference type="NCBIfam" id="TIGR01484">
    <property type="entry name" value="HAD-SF-IIB"/>
    <property type="match status" value="1"/>
</dbReference>
<protein>
    <recommendedName>
        <fullName evidence="4">COF family HAD hydrolase protein</fullName>
    </recommendedName>
</protein>
<dbReference type="Proteomes" id="UP000006810">
    <property type="component" value="Chromosome"/>
</dbReference>
<dbReference type="HOGENOM" id="CLU_044146_1_3_14"/>
<dbReference type="eggNOG" id="COG0561">
    <property type="taxonomic scope" value="Bacteria"/>
</dbReference>
<reference evidence="2 3" key="1">
    <citation type="journal article" date="2009" name="Curr. Microbiol.">
        <title>Molecular cloning and expression of a novel cholinephosphotransferase involved in glycoglycerophospholipid biosynthesis of Mycoplasma fermentans.</title>
        <authorList>
            <person name="Ishida N."/>
            <person name="Irikura D."/>
            <person name="Matsuda K."/>
            <person name="Sato S."/>
            <person name="Asano K."/>
        </authorList>
    </citation>
    <scope>NUCLEOTIDE SEQUENCE [LARGE SCALE GENOMIC DNA]</scope>
    <source>
        <strain evidence="3">ATCC 19989 / NBRC 14854 / NCTC 10117 / PG18</strain>
    </source>
</reference>
<dbReference type="GO" id="GO:0000287">
    <property type="term" value="F:magnesium ion binding"/>
    <property type="evidence" value="ECO:0007669"/>
    <property type="project" value="TreeGrafter"/>
</dbReference>
<comment type="cofactor">
    <cofactor evidence="1">
        <name>Mg(2+)</name>
        <dbReference type="ChEBI" id="CHEBI:18420"/>
    </cofactor>
</comment>
<dbReference type="KEGG" id="mfp:MBIO_0102"/>
<gene>
    <name evidence="2" type="ordered locus">MBIO_0102</name>
</gene>
<evidence type="ECO:0008006" key="4">
    <source>
        <dbReference type="Google" id="ProtNLM"/>
    </source>
</evidence>
<dbReference type="Pfam" id="PF08282">
    <property type="entry name" value="Hydrolase_3"/>
    <property type="match status" value="1"/>
</dbReference>
<dbReference type="GO" id="GO:0016791">
    <property type="term" value="F:phosphatase activity"/>
    <property type="evidence" value="ECO:0007669"/>
    <property type="project" value="TreeGrafter"/>
</dbReference>
<dbReference type="AlphaFoldDB" id="C4XDZ5"/>
<dbReference type="SUPFAM" id="SSF56784">
    <property type="entry name" value="HAD-like"/>
    <property type="match status" value="1"/>
</dbReference>
<dbReference type="GO" id="GO:0005829">
    <property type="term" value="C:cytosol"/>
    <property type="evidence" value="ECO:0007669"/>
    <property type="project" value="TreeGrafter"/>
</dbReference>
<dbReference type="InterPro" id="IPR036412">
    <property type="entry name" value="HAD-like_sf"/>
</dbReference>
<evidence type="ECO:0000313" key="3">
    <source>
        <dbReference type="Proteomes" id="UP000006810"/>
    </source>
</evidence>
<evidence type="ECO:0000256" key="1">
    <source>
        <dbReference type="ARBA" id="ARBA00001946"/>
    </source>
</evidence>
<organism evidence="2 3">
    <name type="scientific">Mycoplasmopsis fermentans (strain ATCC 19989 / NBRC 14854 / NCTC 10117 / PG18)</name>
    <name type="common">Mycoplasma fermentans</name>
    <dbReference type="NCBI Taxonomy" id="496833"/>
    <lineage>
        <taxon>Bacteria</taxon>
        <taxon>Bacillati</taxon>
        <taxon>Mycoplasmatota</taxon>
        <taxon>Mycoplasmoidales</taxon>
        <taxon>Metamycoplasmataceae</taxon>
        <taxon>Mycoplasmopsis</taxon>
    </lineage>
</organism>
<dbReference type="EMBL" id="AP009608">
    <property type="protein sequence ID" value="BAH69367.1"/>
    <property type="molecule type" value="Genomic_DNA"/>
</dbReference>
<dbReference type="InterPro" id="IPR023214">
    <property type="entry name" value="HAD_sf"/>
</dbReference>
<dbReference type="PANTHER" id="PTHR10000:SF8">
    <property type="entry name" value="HAD SUPERFAMILY HYDROLASE-LIKE, TYPE 3"/>
    <property type="match status" value="1"/>
</dbReference>
<dbReference type="Gene3D" id="3.30.1240.10">
    <property type="match status" value="1"/>
</dbReference>
<dbReference type="PATRIC" id="fig|496833.3.peg.521"/>
<sequence>MGSFLFANNIHYFLLYNTKTMDKNQKTYFIDLDGTLFDQRKKSRISAKNISAILLLKNFANVVLSTGRSFSDQRVQQAIYQLGIKDVITSSGAEIYIDNNLVWQRTFKKDTANKIQKFAEENKILYVIFDEEGETIYVHNAFDYWINKLFLSKKMHGIKRSKNFNFNNHKNITKIALILKNIAGAKNILKTFQVNFDDICNSYLASANYVVEITTIDANKGLSESAYCALKGINQNNTIHIGDSMADASVKGYVGKLVAMGNATSDLKVVADEIAPNYKSGGLYRYFVSSKGKKGSNND</sequence>
<dbReference type="InterPro" id="IPR006379">
    <property type="entry name" value="HAD-SF_hydro_IIB"/>
</dbReference>
<accession>C4XDZ5</accession>
<keyword evidence="3" id="KW-1185">Reference proteome</keyword>
<dbReference type="Gene3D" id="3.40.50.1000">
    <property type="entry name" value="HAD superfamily/HAD-like"/>
    <property type="match status" value="1"/>
</dbReference>
<dbReference type="PANTHER" id="PTHR10000">
    <property type="entry name" value="PHOSPHOSERINE PHOSPHATASE"/>
    <property type="match status" value="1"/>
</dbReference>
<proteinExistence type="predicted"/>
<evidence type="ECO:0000313" key="2">
    <source>
        <dbReference type="EMBL" id="BAH69367.1"/>
    </source>
</evidence>
<name>C4XDZ5_MYCFP</name>